<keyword evidence="4" id="KW-1185">Reference proteome</keyword>
<evidence type="ECO:0000313" key="3">
    <source>
        <dbReference type="EMBL" id="GMJ09656.1"/>
    </source>
</evidence>
<dbReference type="PANTHER" id="PTHR34545">
    <property type="entry name" value="CLAVATA3/ESR (CLE)-RELATED PROTEIN 22"/>
    <property type="match status" value="1"/>
</dbReference>
<dbReference type="AlphaFoldDB" id="A0A9W7MUD7"/>
<name>A0A9W7MUD7_HIBTR</name>
<feature type="region of interest" description="Disordered" evidence="1">
    <location>
        <begin position="58"/>
        <end position="86"/>
    </location>
</feature>
<protein>
    <submittedName>
        <fullName evidence="3">CLAVATA3/ESR-RELATED 16</fullName>
    </submittedName>
</protein>
<feature type="signal peptide" evidence="2">
    <location>
        <begin position="1"/>
        <end position="18"/>
    </location>
</feature>
<proteinExistence type="predicted"/>
<dbReference type="EMBL" id="BSYR01000056">
    <property type="protein sequence ID" value="GMJ09656.1"/>
    <property type="molecule type" value="Genomic_DNA"/>
</dbReference>
<dbReference type="InterPro" id="IPR033249">
    <property type="entry name" value="CLE_plant"/>
</dbReference>
<dbReference type="GO" id="GO:0048731">
    <property type="term" value="P:system development"/>
    <property type="evidence" value="ECO:0007669"/>
    <property type="project" value="InterPro"/>
</dbReference>
<dbReference type="PANTHER" id="PTHR34545:SF7">
    <property type="entry name" value="CLAVATA3_ESR (CLE)-RELATED PROTEIN 16"/>
    <property type="match status" value="1"/>
</dbReference>
<sequence length="86" mass="9547">MTIPRVAVLLLWIVLVLSQLGLHFAVHEESSSSRQHSHRSFRSAPPRKVWVFGAANSFQAPSSSPKLSGNEDEKRIVHTGPNPLHN</sequence>
<feature type="compositionally biased region" description="Polar residues" evidence="1">
    <location>
        <begin position="58"/>
        <end position="67"/>
    </location>
</feature>
<keyword evidence="2" id="KW-0732">Signal</keyword>
<evidence type="ECO:0000256" key="2">
    <source>
        <dbReference type="SAM" id="SignalP"/>
    </source>
</evidence>
<dbReference type="Proteomes" id="UP001165190">
    <property type="component" value="Unassembled WGS sequence"/>
</dbReference>
<dbReference type="OrthoDB" id="971152at2759"/>
<evidence type="ECO:0000256" key="1">
    <source>
        <dbReference type="SAM" id="MobiDB-lite"/>
    </source>
</evidence>
<evidence type="ECO:0000313" key="4">
    <source>
        <dbReference type="Proteomes" id="UP001165190"/>
    </source>
</evidence>
<feature type="chain" id="PRO_5040788463" evidence="2">
    <location>
        <begin position="19"/>
        <end position="86"/>
    </location>
</feature>
<gene>
    <name evidence="3" type="ORF">HRI_004634800</name>
</gene>
<reference evidence="3" key="1">
    <citation type="submission" date="2023-05" db="EMBL/GenBank/DDBJ databases">
        <title>Genome and transcriptome analyses reveal genes involved in the formation of fine ridges on petal epidermal cells in Hibiscus trionum.</title>
        <authorList>
            <person name="Koshimizu S."/>
            <person name="Masuda S."/>
            <person name="Ishii T."/>
            <person name="Shirasu K."/>
            <person name="Hoshino A."/>
            <person name="Arita M."/>
        </authorList>
    </citation>
    <scope>NUCLEOTIDE SEQUENCE</scope>
    <source>
        <strain evidence="3">Hamamatsu line</strain>
    </source>
</reference>
<accession>A0A9W7MUD7</accession>
<comment type="caution">
    <text evidence="3">The sequence shown here is derived from an EMBL/GenBank/DDBJ whole genome shotgun (WGS) entry which is preliminary data.</text>
</comment>
<organism evidence="3 4">
    <name type="scientific">Hibiscus trionum</name>
    <name type="common">Flower of an hour</name>
    <dbReference type="NCBI Taxonomy" id="183268"/>
    <lineage>
        <taxon>Eukaryota</taxon>
        <taxon>Viridiplantae</taxon>
        <taxon>Streptophyta</taxon>
        <taxon>Embryophyta</taxon>
        <taxon>Tracheophyta</taxon>
        <taxon>Spermatophyta</taxon>
        <taxon>Magnoliopsida</taxon>
        <taxon>eudicotyledons</taxon>
        <taxon>Gunneridae</taxon>
        <taxon>Pentapetalae</taxon>
        <taxon>rosids</taxon>
        <taxon>malvids</taxon>
        <taxon>Malvales</taxon>
        <taxon>Malvaceae</taxon>
        <taxon>Malvoideae</taxon>
        <taxon>Hibiscus</taxon>
    </lineage>
</organism>